<dbReference type="GO" id="GO:0016301">
    <property type="term" value="F:kinase activity"/>
    <property type="evidence" value="ECO:0007669"/>
    <property type="project" value="UniProtKB-KW"/>
</dbReference>
<feature type="region of interest" description="Disordered" evidence="1">
    <location>
        <begin position="422"/>
        <end position="441"/>
    </location>
</feature>
<name>A0ABQ0KL75_MYCNV</name>
<keyword evidence="2" id="KW-0418">Kinase</keyword>
<protein>
    <submittedName>
        <fullName evidence="2">Protein kinase</fullName>
    </submittedName>
</protein>
<feature type="region of interest" description="Disordered" evidence="1">
    <location>
        <begin position="451"/>
        <end position="477"/>
    </location>
</feature>
<accession>A0ABQ0KL75</accession>
<dbReference type="Proteomes" id="UP000069773">
    <property type="component" value="Unassembled WGS sequence"/>
</dbReference>
<feature type="compositionally biased region" description="Low complexity" evidence="1">
    <location>
        <begin position="292"/>
        <end position="316"/>
    </location>
</feature>
<dbReference type="EMBL" id="BCTA01000038">
    <property type="protein sequence ID" value="GAT10230.1"/>
    <property type="molecule type" value="Genomic_DNA"/>
</dbReference>
<feature type="region of interest" description="Disordered" evidence="1">
    <location>
        <begin position="134"/>
        <end position="393"/>
    </location>
</feature>
<proteinExistence type="predicted"/>
<evidence type="ECO:0000256" key="1">
    <source>
        <dbReference type="SAM" id="MobiDB-lite"/>
    </source>
</evidence>
<feature type="compositionally biased region" description="Low complexity" evidence="1">
    <location>
        <begin position="422"/>
        <end position="438"/>
    </location>
</feature>
<feature type="compositionally biased region" description="Polar residues" evidence="1">
    <location>
        <begin position="455"/>
        <end position="474"/>
    </location>
</feature>
<evidence type="ECO:0000313" key="3">
    <source>
        <dbReference type="Proteomes" id="UP000069773"/>
    </source>
</evidence>
<sequence>MISNLREGPEEFRRQLPISGETIEIRLGPDGQTYFSARLDEQIMHRLDPSADTAALPAERVGADDFGPFLWVSDIVMRPSRPGDSPHYGMQRFPVDVAYVLDLSYLDDQTVDFTKLHPVAAIDIDDLPEDAEPIHQDDQLSVPPPPAPTNLTEDPADDDSPTTDGTPVELAADDLPADPAAPTVADDHEITDNHEITDDHSAPAADPDRVPGASRPSDDGATPPDTAPVIPAAAAEPSPLATQTEPAPVLDEPAADDTHRHTDVLPDPEPGAAGAVHDEQSGAAAPRNGEDTGPVRTATTARPPASPTAGADTAAKAPRRPFDAPPAPPAPRAPFGATLTAPPTRPPHNGGPPVLTSTWPEGARSPHPGTARQTPPWNGALPPPIIPTTPSRRAPSAKALTIGAVVLTGVVLVGVAVWNVAGSDSGTDQAPTTTQARPTAEDVQRLNDALPKGYSETSCTTDETSANASVTCGPNTDPGGPTTATYTLYPDQQALAQAFTDTIATYTRVTCPGNIQSPGPWRRNAAPDVVAGTLFCGTQSGQAVVAWTSDAESLLNVAEAGAQGPSMDQLYTWWGTHS</sequence>
<keyword evidence="3" id="KW-1185">Reference proteome</keyword>
<feature type="compositionally biased region" description="Basic and acidic residues" evidence="1">
    <location>
        <begin position="185"/>
        <end position="209"/>
    </location>
</feature>
<organism evidence="2 3">
    <name type="scientific">Mycolicibacterium novocastrense</name>
    <name type="common">Mycobacterium novocastrense</name>
    <dbReference type="NCBI Taxonomy" id="59813"/>
    <lineage>
        <taxon>Bacteria</taxon>
        <taxon>Bacillati</taxon>
        <taxon>Actinomycetota</taxon>
        <taxon>Actinomycetes</taxon>
        <taxon>Mycobacteriales</taxon>
        <taxon>Mycobacteriaceae</taxon>
        <taxon>Mycolicibacterium</taxon>
    </lineage>
</organism>
<reference evidence="2 3" key="1">
    <citation type="journal article" date="2016" name="Genome Announc.">
        <title>Draft Genome Sequences of Five Rapidly Growing Mycobacterium Species, M. thermoresistibile, M. fortuitum subsp. acetamidolyticum, M. canariasense, M. brisbanense, and M. novocastrense.</title>
        <authorList>
            <person name="Katahira K."/>
            <person name="Ogura Y."/>
            <person name="Gotoh Y."/>
            <person name="Hayashi T."/>
        </authorList>
    </citation>
    <scope>NUCLEOTIDE SEQUENCE [LARGE SCALE GENOMIC DNA]</scope>
    <source>
        <strain evidence="2 3">JCM18114</strain>
    </source>
</reference>
<keyword evidence="2" id="KW-0808">Transferase</keyword>
<feature type="compositionally biased region" description="Pro residues" evidence="1">
    <location>
        <begin position="323"/>
        <end position="332"/>
    </location>
</feature>
<evidence type="ECO:0000313" key="2">
    <source>
        <dbReference type="EMBL" id="GAT10230.1"/>
    </source>
</evidence>
<comment type="caution">
    <text evidence="2">The sequence shown here is derived from an EMBL/GenBank/DDBJ whole genome shotgun (WGS) entry which is preliminary data.</text>
</comment>
<gene>
    <name evidence="2" type="ORF">RMCN_3363</name>
</gene>